<dbReference type="InterPro" id="IPR023214">
    <property type="entry name" value="HAD_sf"/>
</dbReference>
<dbReference type="PANTHER" id="PTHR43344">
    <property type="entry name" value="PHOSPHOSERINE PHOSPHATASE"/>
    <property type="match status" value="1"/>
</dbReference>
<accession>A0ABV2N618</accession>
<dbReference type="Proteomes" id="UP001549076">
    <property type="component" value="Unassembled WGS sequence"/>
</dbReference>
<dbReference type="SUPFAM" id="SSF56784">
    <property type="entry name" value="HAD-like"/>
    <property type="match status" value="1"/>
</dbReference>
<organism evidence="1 2">
    <name type="scientific">Aquamicrobium terrae</name>
    <dbReference type="NCBI Taxonomy" id="1324945"/>
    <lineage>
        <taxon>Bacteria</taxon>
        <taxon>Pseudomonadati</taxon>
        <taxon>Pseudomonadota</taxon>
        <taxon>Alphaproteobacteria</taxon>
        <taxon>Hyphomicrobiales</taxon>
        <taxon>Phyllobacteriaceae</taxon>
        <taxon>Aquamicrobium</taxon>
    </lineage>
</organism>
<proteinExistence type="predicted"/>
<dbReference type="InterPro" id="IPR050582">
    <property type="entry name" value="HAD-like_SerB"/>
</dbReference>
<name>A0ABV2N618_9HYPH</name>
<dbReference type="Pfam" id="PF12710">
    <property type="entry name" value="HAD"/>
    <property type="match status" value="1"/>
</dbReference>
<dbReference type="PROSITE" id="PS51318">
    <property type="entry name" value="TAT"/>
    <property type="match status" value="1"/>
</dbReference>
<reference evidence="1 2" key="1">
    <citation type="submission" date="2024-06" db="EMBL/GenBank/DDBJ databases">
        <title>Genomic Encyclopedia of Type Strains, Phase IV (KMG-IV): sequencing the most valuable type-strain genomes for metagenomic binning, comparative biology and taxonomic classification.</title>
        <authorList>
            <person name="Goeker M."/>
        </authorList>
    </citation>
    <scope>NUCLEOTIDE SEQUENCE [LARGE SCALE GENOMIC DNA]</scope>
    <source>
        <strain evidence="1 2">DSM 27865</strain>
    </source>
</reference>
<evidence type="ECO:0000313" key="2">
    <source>
        <dbReference type="Proteomes" id="UP001549076"/>
    </source>
</evidence>
<dbReference type="Gene3D" id="3.40.50.1000">
    <property type="entry name" value="HAD superfamily/HAD-like"/>
    <property type="match status" value="1"/>
</dbReference>
<gene>
    <name evidence="1" type="ORF">ABID37_004500</name>
</gene>
<evidence type="ECO:0000313" key="1">
    <source>
        <dbReference type="EMBL" id="MET3794260.1"/>
    </source>
</evidence>
<comment type="caution">
    <text evidence="1">The sequence shown here is derived from an EMBL/GenBank/DDBJ whole genome shotgun (WGS) entry which is preliminary data.</text>
</comment>
<protein>
    <submittedName>
        <fullName evidence="1">Phosphoglycolate phosphatase-like HAD superfamily hydrolase</fullName>
    </submittedName>
</protein>
<dbReference type="EMBL" id="JBEPML010000022">
    <property type="protein sequence ID" value="MET3794260.1"/>
    <property type="molecule type" value="Genomic_DNA"/>
</dbReference>
<dbReference type="InterPro" id="IPR006311">
    <property type="entry name" value="TAT_signal"/>
</dbReference>
<dbReference type="CDD" id="cd01427">
    <property type="entry name" value="HAD_like"/>
    <property type="match status" value="1"/>
</dbReference>
<keyword evidence="2" id="KW-1185">Reference proteome</keyword>
<sequence length="341" mass="37749">MATPSFATRREFLGGSSLLASTMAIPAFATRASAEETPLASWHDGPARNAIVAFVERTTGQGSPDFVPPEERITVFDNDGTLWSEQPVYFQLAFALDRIRALAAVNSGLAGIEPYKSVLSGDPAAIAALGEMGLLQIVALTHAGMTTEQFQVQVKEWLKTARHPRFDRPYTDLVFQPMLELLAYLRANGFKTYIVSGGGVDFMRPWVETVYGIPPEQIVGSAIQAQFEIDGGKAELRKLPEIEFNNDGPGKPVAINRFIGRLPVFAAGNSDGDLEMLQWTTLRPGPRFGMIVHHTDAEREWAYDRDSKMGRLDRALAEAPDRGWLVVDMQQDWKTVYPFQM</sequence>
<dbReference type="InterPro" id="IPR036412">
    <property type="entry name" value="HAD-like_sf"/>
</dbReference>